<keyword evidence="5" id="KW-1185">Reference proteome</keyword>
<dbReference type="Proteomes" id="UP001321766">
    <property type="component" value="Chromosome"/>
</dbReference>
<proteinExistence type="predicted"/>
<reference evidence="4 5" key="1">
    <citation type="journal article" date="2023" name="Microbiol. Spectr.">
        <title>Symbiosis of Carpenter Bees with Uncharacterized Lactic Acid Bacteria Showing NAD Auxotrophy.</title>
        <authorList>
            <person name="Kawasaki S."/>
            <person name="Ozawa K."/>
            <person name="Mori T."/>
            <person name="Yamamoto A."/>
            <person name="Ito M."/>
            <person name="Ohkuma M."/>
            <person name="Sakamoto M."/>
            <person name="Matsutani M."/>
        </authorList>
    </citation>
    <scope>NUCLEOTIDE SEQUENCE [LARGE SCALE GENOMIC DNA]</scope>
    <source>
        <strain evidence="4 5">Kim37-2</strain>
    </source>
</reference>
<feature type="compositionally biased region" description="Basic and acidic residues" evidence="2">
    <location>
        <begin position="341"/>
        <end position="354"/>
    </location>
</feature>
<dbReference type="SUPFAM" id="SSF63817">
    <property type="entry name" value="Sortase"/>
    <property type="match status" value="1"/>
</dbReference>
<evidence type="ECO:0000313" key="5">
    <source>
        <dbReference type="Proteomes" id="UP001321766"/>
    </source>
</evidence>
<feature type="transmembrane region" description="Helical" evidence="3">
    <location>
        <begin position="419"/>
        <end position="439"/>
    </location>
</feature>
<keyword evidence="3" id="KW-0812">Transmembrane</keyword>
<feature type="compositionally biased region" description="Low complexity" evidence="2">
    <location>
        <begin position="317"/>
        <end position="327"/>
    </location>
</feature>
<dbReference type="InterPro" id="IPR005754">
    <property type="entry name" value="Sortase"/>
</dbReference>
<dbReference type="EMBL" id="AP026798">
    <property type="protein sequence ID" value="BDR53566.1"/>
    <property type="molecule type" value="Genomic_DNA"/>
</dbReference>
<dbReference type="InterPro" id="IPR023365">
    <property type="entry name" value="Sortase_dom-sf"/>
</dbReference>
<evidence type="ECO:0000313" key="4">
    <source>
        <dbReference type="EMBL" id="BDR53566.1"/>
    </source>
</evidence>
<dbReference type="Pfam" id="PF04203">
    <property type="entry name" value="Sortase"/>
    <property type="match status" value="1"/>
</dbReference>
<feature type="transmembrane region" description="Helical" evidence="3">
    <location>
        <begin position="273"/>
        <end position="293"/>
    </location>
</feature>
<dbReference type="NCBIfam" id="TIGR01076">
    <property type="entry name" value="sortase_fam"/>
    <property type="match status" value="1"/>
</dbReference>
<feature type="region of interest" description="Disordered" evidence="2">
    <location>
        <begin position="303"/>
        <end position="390"/>
    </location>
</feature>
<accession>A0ABM8B9R6</accession>
<protein>
    <recommendedName>
        <fullName evidence="6">Sortase</fullName>
    </recommendedName>
</protein>
<keyword evidence="1" id="KW-0378">Hydrolase</keyword>
<dbReference type="Gene3D" id="2.40.260.10">
    <property type="entry name" value="Sortase"/>
    <property type="match status" value="1"/>
</dbReference>
<evidence type="ECO:0000256" key="1">
    <source>
        <dbReference type="ARBA" id="ARBA00022801"/>
    </source>
</evidence>
<keyword evidence="3" id="KW-1133">Transmembrane helix</keyword>
<organism evidence="4 5">
    <name type="scientific">Bombiscardovia nodaiensis</name>
    <dbReference type="NCBI Taxonomy" id="2932181"/>
    <lineage>
        <taxon>Bacteria</taxon>
        <taxon>Bacillati</taxon>
        <taxon>Actinomycetota</taxon>
        <taxon>Actinomycetes</taxon>
        <taxon>Bifidobacteriales</taxon>
        <taxon>Bifidobacteriaceae</taxon>
        <taxon>Bombiscardovia</taxon>
    </lineage>
</organism>
<gene>
    <name evidence="4" type="ORF">KIM372_14730</name>
</gene>
<dbReference type="NCBIfam" id="NF033745">
    <property type="entry name" value="class_C_sortase"/>
    <property type="match status" value="1"/>
</dbReference>
<name>A0ABM8B9R6_9BIFI</name>
<sequence length="475" mass="53030">MFQCKTRQQADAVIAQALERDPSLARSQHPHNWILNLVTLCFVCLGIGIFTYPLAINYANYRQQTQAINTYERQVAKLTPQEVARMWADAVQYNVDLGTPTLKDPFTYQGVAPPLDRYLDTLNVDGEGMMAYLEAPKIQMKLPIYHGTSDQVLLKGGGHIVTTQLPTSQTSVHPVLTGHTGSIGHLFFDNITQLREGDIFQLTVLNRHMSYRVDQIKIIEPTDTSAIQPEYGKNWVTLLTCYPYGINSHRYLVRGEYIGDNVAPTRSPGVPIWVLWALLITLLLASIGAWLLLARRRECSHELNARKAGQRSDSVDVDSATDAGSASETSQAHGPPASSARTRDVREAGARESNSRTQGPAEVDSPGQSSQAQDRSETKAPEQDPPSASQLSFWRRRAIWRTLRYSRASQAQLLRSRRLLLAAACALILLALVCAWAAFGLMMRTGFLPIFDLGYSWFDQHIIYFFDILPQATQL</sequence>
<evidence type="ECO:0000256" key="2">
    <source>
        <dbReference type="SAM" id="MobiDB-lite"/>
    </source>
</evidence>
<evidence type="ECO:0000256" key="3">
    <source>
        <dbReference type="SAM" id="Phobius"/>
    </source>
</evidence>
<dbReference type="InterPro" id="IPR042002">
    <property type="entry name" value="Sortase_C"/>
</dbReference>
<feature type="transmembrane region" description="Helical" evidence="3">
    <location>
        <begin position="33"/>
        <end position="55"/>
    </location>
</feature>
<dbReference type="CDD" id="cd05827">
    <property type="entry name" value="Sortase_C"/>
    <property type="match status" value="1"/>
</dbReference>
<evidence type="ECO:0008006" key="6">
    <source>
        <dbReference type="Google" id="ProtNLM"/>
    </source>
</evidence>
<keyword evidence="3" id="KW-0472">Membrane</keyword>